<dbReference type="EMBL" id="JAQMRD010000032">
    <property type="protein sequence ID" value="MDB9224814.1"/>
    <property type="molecule type" value="Genomic_DNA"/>
</dbReference>
<dbReference type="PROSITE" id="PS51257">
    <property type="entry name" value="PROKAR_LIPOPROTEIN"/>
    <property type="match status" value="1"/>
</dbReference>
<protein>
    <submittedName>
        <fullName evidence="1">6-bladed beta-propeller</fullName>
    </submittedName>
</protein>
<accession>A0AAW6FMQ3</accession>
<dbReference type="RefSeq" id="WP_113028156.1">
    <property type="nucleotide sequence ID" value="NZ_JAQMRB010000001.1"/>
</dbReference>
<dbReference type="Pfam" id="PF17170">
    <property type="entry name" value="DUF5128"/>
    <property type="match status" value="1"/>
</dbReference>
<organism evidence="1 2">
    <name type="scientific">Odoribacter splanchnicus</name>
    <dbReference type="NCBI Taxonomy" id="28118"/>
    <lineage>
        <taxon>Bacteria</taxon>
        <taxon>Pseudomonadati</taxon>
        <taxon>Bacteroidota</taxon>
        <taxon>Bacteroidia</taxon>
        <taxon>Bacteroidales</taxon>
        <taxon>Odoribacteraceae</taxon>
        <taxon>Odoribacter</taxon>
    </lineage>
</organism>
<comment type="caution">
    <text evidence="1">The sequence shown here is derived from an EMBL/GenBank/DDBJ whole genome shotgun (WGS) entry which is preliminary data.</text>
</comment>
<dbReference type="AlphaFoldDB" id="A0AAW6FMQ3"/>
<sequence length="374" mass="43531">MKILSICFLLLFISGCKKRQLQIPNISTEYIDFFALSKKDINDIPDKCIVQTKYIKILPDSADLLFSEINKIQISNHKIYILDKFQRLLGIYDMSGKGIGKVGNVGRAPEEYLNLTDFSINKDGNIHIIDGRLDKMNIYDKNLNFITSQKLPFEADIFQCLDDGGYLFGLSSWNKQLNSNDKIVKTDSMLNSSIRFCEYEKGIDPNYWISFYQFLQTEKYIIYNRFFDNNIYLFSKNGKPLKNIHFDFGEKNVPEIALKNIEKKEKMYDHLCCLKNFTIVNDDYLLGYIWDERIDKIFLIDKTAGILYLGEPHPFNKLGNVIGICEEGIISCIYPGDYLTYKKDLQLPEEIKQHLNNEGVVLRLYSFNNKNKSK</sequence>
<gene>
    <name evidence="1" type="ORF">PN645_17695</name>
</gene>
<proteinExistence type="predicted"/>
<dbReference type="SUPFAM" id="SSF75011">
    <property type="entry name" value="3-carboxy-cis,cis-mucoante lactonizing enzyme"/>
    <property type="match status" value="1"/>
</dbReference>
<dbReference type="InterPro" id="IPR011042">
    <property type="entry name" value="6-blade_b-propeller_TolB-like"/>
</dbReference>
<dbReference type="Gene3D" id="2.120.10.30">
    <property type="entry name" value="TolB, C-terminal domain"/>
    <property type="match status" value="1"/>
</dbReference>
<evidence type="ECO:0000313" key="1">
    <source>
        <dbReference type="EMBL" id="MDB9224814.1"/>
    </source>
</evidence>
<evidence type="ECO:0000313" key="2">
    <source>
        <dbReference type="Proteomes" id="UP001212263"/>
    </source>
</evidence>
<dbReference type="Proteomes" id="UP001212263">
    <property type="component" value="Unassembled WGS sequence"/>
</dbReference>
<reference evidence="1" key="1">
    <citation type="submission" date="2023-01" db="EMBL/GenBank/DDBJ databases">
        <title>Human gut microbiome strain richness.</title>
        <authorList>
            <person name="Chen-Liaw A."/>
        </authorList>
    </citation>
    <scope>NUCLEOTIDE SEQUENCE</scope>
    <source>
        <strain evidence="1">RTP21484st1_B7_RTP21484_190118</strain>
    </source>
</reference>
<name>A0AAW6FMQ3_9BACT</name>